<dbReference type="EMBL" id="FMUT01000012">
    <property type="protein sequence ID" value="SCZ09030.1"/>
    <property type="molecule type" value="Genomic_DNA"/>
</dbReference>
<dbReference type="PROSITE" id="PS51755">
    <property type="entry name" value="OMPR_PHOB"/>
    <property type="match status" value="1"/>
</dbReference>
<protein>
    <submittedName>
        <fullName evidence="4">Transcriptional regulatory protein, C terminal</fullName>
    </submittedName>
</protein>
<feature type="DNA-binding region" description="OmpR/PhoB-type" evidence="2">
    <location>
        <begin position="14"/>
        <end position="119"/>
    </location>
</feature>
<dbReference type="SUPFAM" id="SSF46894">
    <property type="entry name" value="C-terminal effector domain of the bipartite response regulators"/>
    <property type="match status" value="1"/>
</dbReference>
<dbReference type="Pfam" id="PF00486">
    <property type="entry name" value="Trans_reg_C"/>
    <property type="match status" value="1"/>
</dbReference>
<evidence type="ECO:0000256" key="1">
    <source>
        <dbReference type="ARBA" id="ARBA00023125"/>
    </source>
</evidence>
<dbReference type="InterPro" id="IPR001867">
    <property type="entry name" value="OmpR/PhoB-type_DNA-bd"/>
</dbReference>
<keyword evidence="1 2" id="KW-0238">DNA-binding</keyword>
<comment type="caution">
    <text evidence="4">The sequence shown here is derived from an EMBL/GenBank/DDBJ whole genome shotgun (WGS) entry which is preliminary data.</text>
</comment>
<dbReference type="Proteomes" id="UP000183031">
    <property type="component" value="Unassembled WGS sequence"/>
</dbReference>
<evidence type="ECO:0000259" key="3">
    <source>
        <dbReference type="PROSITE" id="PS51755"/>
    </source>
</evidence>
<dbReference type="Gene3D" id="1.10.10.10">
    <property type="entry name" value="Winged helix-like DNA-binding domain superfamily/Winged helix DNA-binding domain"/>
    <property type="match status" value="1"/>
</dbReference>
<evidence type="ECO:0000313" key="5">
    <source>
        <dbReference type="Proteomes" id="UP000183031"/>
    </source>
</evidence>
<keyword evidence="5" id="KW-1185">Reference proteome</keyword>
<organism evidence="4 5">
    <name type="scientific">Serratia nematodiphila</name>
    <dbReference type="NCBI Taxonomy" id="458197"/>
    <lineage>
        <taxon>Bacteria</taxon>
        <taxon>Pseudomonadati</taxon>
        <taxon>Pseudomonadota</taxon>
        <taxon>Gammaproteobacteria</taxon>
        <taxon>Enterobacterales</taxon>
        <taxon>Yersiniaceae</taxon>
        <taxon>Serratia</taxon>
    </lineage>
</organism>
<evidence type="ECO:0000256" key="2">
    <source>
        <dbReference type="PROSITE-ProRule" id="PRU01091"/>
    </source>
</evidence>
<proteinExistence type="predicted"/>
<dbReference type="InterPro" id="IPR036388">
    <property type="entry name" value="WH-like_DNA-bd_sf"/>
</dbReference>
<dbReference type="RefSeq" id="WP_050501227.1">
    <property type="nucleotide sequence ID" value="NZ_CBCSIN010000012.1"/>
</dbReference>
<accession>A0A1G5L9T7</accession>
<gene>
    <name evidence="4" type="ORF">SAMN02927935_04093</name>
</gene>
<dbReference type="SMART" id="SM00862">
    <property type="entry name" value="Trans_reg_C"/>
    <property type="match status" value="1"/>
</dbReference>
<dbReference type="InterPro" id="IPR016032">
    <property type="entry name" value="Sig_transdc_resp-reg_C-effctor"/>
</dbReference>
<sequence length="128" mass="14788">MMERHLFGFIIDHDIQLDIANKRLVRINSLAPEKWVHFSAVTLNDAMVSLLVFLLQHHGDGRKFTKAEILQQVWDDNSYSSSSQKLWQTIKELRLRLDVIGLPHDFIVNVKGAGYTLNNPVVTPLFYE</sequence>
<feature type="domain" description="OmpR/PhoB-type" evidence="3">
    <location>
        <begin position="14"/>
        <end position="119"/>
    </location>
</feature>
<evidence type="ECO:0000313" key="4">
    <source>
        <dbReference type="EMBL" id="SCZ09030.1"/>
    </source>
</evidence>
<name>A0A1G5L9T7_9GAMM</name>
<reference evidence="4 5" key="1">
    <citation type="submission" date="2016-10" db="EMBL/GenBank/DDBJ databases">
        <authorList>
            <person name="Varghese N."/>
            <person name="Submissions S."/>
        </authorList>
    </citation>
    <scope>NUCLEOTIDE SEQUENCE [LARGE SCALE GENOMIC DNA]</scope>
    <source>
        <strain evidence="4 5">CGMCC 1.6853</strain>
    </source>
</reference>